<evidence type="ECO:0000313" key="9">
    <source>
        <dbReference type="EMBL" id="MDG3017097.1"/>
    </source>
</evidence>
<dbReference type="EMBL" id="JANRHA010000023">
    <property type="protein sequence ID" value="MDG3017097.1"/>
    <property type="molecule type" value="Genomic_DNA"/>
</dbReference>
<feature type="compositionally biased region" description="Pro residues" evidence="6">
    <location>
        <begin position="650"/>
        <end position="669"/>
    </location>
</feature>
<gene>
    <name evidence="9" type="ORF">NVS88_21310</name>
</gene>
<keyword evidence="7" id="KW-0812">Transmembrane</keyword>
<dbReference type="Pfam" id="PF02518">
    <property type="entry name" value="HATPase_c"/>
    <property type="match status" value="1"/>
</dbReference>
<dbReference type="AlphaFoldDB" id="A0A9X4M6W9"/>
<evidence type="ECO:0000256" key="1">
    <source>
        <dbReference type="ARBA" id="ARBA00000085"/>
    </source>
</evidence>
<dbReference type="Proteomes" id="UP001152755">
    <property type="component" value="Unassembled WGS sequence"/>
</dbReference>
<evidence type="ECO:0000256" key="7">
    <source>
        <dbReference type="SAM" id="Phobius"/>
    </source>
</evidence>
<dbReference type="GO" id="GO:0005886">
    <property type="term" value="C:plasma membrane"/>
    <property type="evidence" value="ECO:0007669"/>
    <property type="project" value="TreeGrafter"/>
</dbReference>
<dbReference type="EC" id="2.7.13.3" evidence="2"/>
<keyword evidence="10" id="KW-1185">Reference proteome</keyword>
<comment type="catalytic activity">
    <reaction evidence="1">
        <text>ATP + protein L-histidine = ADP + protein N-phospho-L-histidine.</text>
        <dbReference type="EC" id="2.7.13.3"/>
    </reaction>
</comment>
<keyword evidence="3" id="KW-0597">Phosphoprotein</keyword>
<sequence>MGTAGYLVQQGRQSEQWAAVNRDAVSHARDVVSGVEQERMLSLWQLSGEQSDPASLAAARNKLDAAFEALLPYEQKMKDTSGGTVGDDTGGFDTLRTKLPQIRGAIDARALSVPETYGIFNRILDAVALGTNIVTTKAPNAEVAVELINGVRVLHAMEGMSRAAALTGAELEGQLSSGPMRNEYRNLVGSYRTALPQVATDLGADPAAEKIKAVLASPAWQQVAAMEDYLINRPAPDKYGDVPSPPMSFTQWRNAQGQLADEVTAAWLGLNDHANQIAVDDGKRTASNSLWAGAGILALAIVAFLLSLWLANRLIGRLKRLRKETLDLAEVELPETMRKLREGEQVDPDGAHLDFGDDEIGSVAEAFNRAHTAAVSAAITEVRTREGVRAVFLNIAHRSQMVVHRQLELLDEAEQRQEDPALLETFFRLDHLATRERRNAENLIILGGGEPGRQWRSPVPLVELVRSAIGETLDYARVRTRRMPTVFIVGNVVADLIHLLAELVDNATAFSPPQSRVEVSGNVVGKGVAIEITDQGMGMSVEELERANEMLSNPPDFGVATLSANSRLGLFVVAQLGARHGISVRLTESEYGGIRAIVLVPTSVVAAEATVADHLPDRLAGRRAESLPTGEMPALEAAELALPAPSAATPVPPAVPTAPAPPAPEPPAQEPRVEELRVPEPPAPEPELRAWAHLERPGKDLRAEFADRSAAPVWRDPVATEPAAPQTGSGPDGDDRPPLPRRRRQASLAPELAHDPQPVEDVQQESRSAEQARDLMSAIVHGTRQARHSEPPRGDAARDEQEGAGEGDYFQRR</sequence>
<accession>A0A9X4M6W9</accession>
<dbReference type="SMART" id="SM00387">
    <property type="entry name" value="HATPase_c"/>
    <property type="match status" value="1"/>
</dbReference>
<evidence type="ECO:0000256" key="3">
    <source>
        <dbReference type="ARBA" id="ARBA00022553"/>
    </source>
</evidence>
<evidence type="ECO:0000256" key="2">
    <source>
        <dbReference type="ARBA" id="ARBA00012438"/>
    </source>
</evidence>
<feature type="domain" description="Histidine kinase/HSP90-like ATPase" evidence="8">
    <location>
        <begin position="491"/>
        <end position="604"/>
    </location>
</feature>
<evidence type="ECO:0000259" key="8">
    <source>
        <dbReference type="SMART" id="SM00387"/>
    </source>
</evidence>
<dbReference type="RefSeq" id="WP_277830367.1">
    <property type="nucleotide sequence ID" value="NZ_JAAIVF010000001.1"/>
</dbReference>
<dbReference type="Gene3D" id="6.10.340.10">
    <property type="match status" value="1"/>
</dbReference>
<evidence type="ECO:0000313" key="10">
    <source>
        <dbReference type="Proteomes" id="UP001152755"/>
    </source>
</evidence>
<evidence type="ECO:0000256" key="5">
    <source>
        <dbReference type="ARBA" id="ARBA00022777"/>
    </source>
</evidence>
<dbReference type="SUPFAM" id="SSF55874">
    <property type="entry name" value="ATPase domain of HSP90 chaperone/DNA topoisomerase II/histidine kinase"/>
    <property type="match status" value="1"/>
</dbReference>
<dbReference type="PANTHER" id="PTHR45436">
    <property type="entry name" value="SENSOR HISTIDINE KINASE YKOH"/>
    <property type="match status" value="1"/>
</dbReference>
<dbReference type="InterPro" id="IPR013587">
    <property type="entry name" value="Nitrate/nitrite_sensing"/>
</dbReference>
<comment type="caution">
    <text evidence="9">The sequence shown here is derived from an EMBL/GenBank/DDBJ whole genome shotgun (WGS) entry which is preliminary data.</text>
</comment>
<organism evidence="9 10">
    <name type="scientific">Speluncibacter jeojiensis</name>
    <dbReference type="NCBI Taxonomy" id="2710754"/>
    <lineage>
        <taxon>Bacteria</taxon>
        <taxon>Bacillati</taxon>
        <taxon>Actinomycetota</taxon>
        <taxon>Actinomycetes</taxon>
        <taxon>Mycobacteriales</taxon>
        <taxon>Speluncibacteraceae</taxon>
        <taxon>Speluncibacter</taxon>
    </lineage>
</organism>
<feature type="compositionally biased region" description="Basic and acidic residues" evidence="6">
    <location>
        <begin position="787"/>
        <end position="801"/>
    </location>
</feature>
<dbReference type="Gene3D" id="3.30.565.10">
    <property type="entry name" value="Histidine kinase-like ATPase, C-terminal domain"/>
    <property type="match status" value="1"/>
</dbReference>
<dbReference type="InterPro" id="IPR003594">
    <property type="entry name" value="HATPase_dom"/>
</dbReference>
<dbReference type="InterPro" id="IPR050428">
    <property type="entry name" value="TCS_sensor_his_kinase"/>
</dbReference>
<keyword evidence="4" id="KW-0808">Transferase</keyword>
<feature type="region of interest" description="Disordered" evidence="6">
    <location>
        <begin position="646"/>
        <end position="685"/>
    </location>
</feature>
<dbReference type="GO" id="GO:0000160">
    <property type="term" value="P:phosphorelay signal transduction system"/>
    <property type="evidence" value="ECO:0007669"/>
    <property type="project" value="TreeGrafter"/>
</dbReference>
<name>A0A9X4M6W9_9ACTN</name>
<keyword evidence="7" id="KW-1133">Transmembrane helix</keyword>
<reference evidence="9" key="1">
    <citation type="submission" date="2022-08" db="EMBL/GenBank/DDBJ databases">
        <title>Genome analysis of Corynebacteriales strain.</title>
        <authorList>
            <person name="Lee S.D."/>
        </authorList>
    </citation>
    <scope>NUCLEOTIDE SEQUENCE</scope>
    <source>
        <strain evidence="9">D3-21</strain>
    </source>
</reference>
<evidence type="ECO:0000256" key="6">
    <source>
        <dbReference type="SAM" id="MobiDB-lite"/>
    </source>
</evidence>
<keyword evidence="5" id="KW-0418">Kinase</keyword>
<dbReference type="GO" id="GO:0004673">
    <property type="term" value="F:protein histidine kinase activity"/>
    <property type="evidence" value="ECO:0007669"/>
    <property type="project" value="UniProtKB-EC"/>
</dbReference>
<dbReference type="Pfam" id="PF08376">
    <property type="entry name" value="NIT"/>
    <property type="match status" value="1"/>
</dbReference>
<keyword evidence="7" id="KW-0472">Membrane</keyword>
<evidence type="ECO:0000256" key="4">
    <source>
        <dbReference type="ARBA" id="ARBA00022679"/>
    </source>
</evidence>
<protein>
    <recommendedName>
        <fullName evidence="2">histidine kinase</fullName>
        <ecNumber evidence="2">2.7.13.3</ecNumber>
    </recommendedName>
</protein>
<proteinExistence type="predicted"/>
<feature type="transmembrane region" description="Helical" evidence="7">
    <location>
        <begin position="290"/>
        <end position="311"/>
    </location>
</feature>
<feature type="region of interest" description="Disordered" evidence="6">
    <location>
        <begin position="702"/>
        <end position="813"/>
    </location>
</feature>
<dbReference type="InterPro" id="IPR036890">
    <property type="entry name" value="HATPase_C_sf"/>
</dbReference>
<dbReference type="PANTHER" id="PTHR45436:SF5">
    <property type="entry name" value="SENSOR HISTIDINE KINASE TRCS"/>
    <property type="match status" value="1"/>
</dbReference>